<dbReference type="InterPro" id="IPR002716">
    <property type="entry name" value="PIN_dom"/>
</dbReference>
<protein>
    <submittedName>
        <fullName evidence="2">PIN domain-containing protein</fullName>
    </submittedName>
</protein>
<evidence type="ECO:0000259" key="1">
    <source>
        <dbReference type="Pfam" id="PF13470"/>
    </source>
</evidence>
<feature type="domain" description="PIN" evidence="1">
    <location>
        <begin position="19"/>
        <end position="126"/>
    </location>
</feature>
<sequence length="151" mass="16583">MRNVCLPTKTYIETRFLGDVLLDVLAGRQPFVVASAQALNVVTQMQVQGYVSGHAVTNIFYILRRQVGSETARQLLSRLLQHLQVASVTDRVIRAALQSSTADFEDAVTISAANAAEVEVIVTRNIPDFEASIIPAVSPEEFLLMPLEQID</sequence>
<evidence type="ECO:0000313" key="2">
    <source>
        <dbReference type="EMBL" id="XCM40232.1"/>
    </source>
</evidence>
<accession>A0AAU8JLQ3</accession>
<organism evidence="2">
    <name type="scientific">Planktothricoides raciborskii GIHE-MW2</name>
    <dbReference type="NCBI Taxonomy" id="2792601"/>
    <lineage>
        <taxon>Bacteria</taxon>
        <taxon>Bacillati</taxon>
        <taxon>Cyanobacteriota</taxon>
        <taxon>Cyanophyceae</taxon>
        <taxon>Oscillatoriophycideae</taxon>
        <taxon>Oscillatoriales</taxon>
        <taxon>Oscillatoriaceae</taxon>
        <taxon>Planktothricoides</taxon>
    </lineage>
</organism>
<dbReference type="Pfam" id="PF13470">
    <property type="entry name" value="PIN_3"/>
    <property type="match status" value="1"/>
</dbReference>
<name>A0AAU8JLQ3_9CYAN</name>
<dbReference type="InterPro" id="IPR029060">
    <property type="entry name" value="PIN-like_dom_sf"/>
</dbReference>
<gene>
    <name evidence="2" type="ORF">ABWT76_004734</name>
</gene>
<proteinExistence type="predicted"/>
<dbReference type="Gene3D" id="3.40.50.1010">
    <property type="entry name" value="5'-nuclease"/>
    <property type="match status" value="1"/>
</dbReference>
<dbReference type="EMBL" id="CP159837">
    <property type="protein sequence ID" value="XCM40232.1"/>
    <property type="molecule type" value="Genomic_DNA"/>
</dbReference>
<reference evidence="2" key="1">
    <citation type="submission" date="2024-07" db="EMBL/GenBank/DDBJ databases">
        <authorList>
            <person name="Kim Y.J."/>
            <person name="Jeong J.Y."/>
        </authorList>
    </citation>
    <scope>NUCLEOTIDE SEQUENCE</scope>
    <source>
        <strain evidence="2">GIHE-MW2</strain>
    </source>
</reference>
<dbReference type="AlphaFoldDB" id="A0AAU8JLQ3"/>
<dbReference type="RefSeq" id="WP_354636437.1">
    <property type="nucleotide sequence ID" value="NZ_CP159837.1"/>
</dbReference>
<dbReference type="SUPFAM" id="SSF88723">
    <property type="entry name" value="PIN domain-like"/>
    <property type="match status" value="1"/>
</dbReference>